<dbReference type="RefSeq" id="WP_264502831.1">
    <property type="nucleotide sequence ID" value="NZ_JAPDDS010000012.1"/>
</dbReference>
<comment type="caution">
    <text evidence="1">The sequence shown here is derived from an EMBL/GenBank/DDBJ whole genome shotgun (WGS) entry which is preliminary data.</text>
</comment>
<protein>
    <recommendedName>
        <fullName evidence="3">Verru_Chthon cassette protein A</fullName>
    </recommendedName>
</protein>
<reference evidence="1 2" key="1">
    <citation type="submission" date="2022-10" db="EMBL/GenBank/DDBJ databases">
        <title>Luteolibacter flavescens strain MCCC 1K03193, whole genome shotgun sequencing project.</title>
        <authorList>
            <person name="Zhao G."/>
            <person name="Shen L."/>
        </authorList>
    </citation>
    <scope>NUCLEOTIDE SEQUENCE [LARGE SCALE GENOMIC DNA]</scope>
    <source>
        <strain evidence="1 2">MCCC 1K03193</strain>
    </source>
</reference>
<gene>
    <name evidence="1" type="ORF">OKA04_19215</name>
</gene>
<evidence type="ECO:0000313" key="2">
    <source>
        <dbReference type="Proteomes" id="UP001207930"/>
    </source>
</evidence>
<sequence>MVLVTILAVGLLSLTSIELRKSSIGDARAAARANARLGLMMALSQLQKDLGDDRRSTADASILASSANPAAVGVWNGWSPELVTKTTASSTPRVDYVTPKQQTGFRSWLVSQADPQKTRELLWHATAPAGDVAKLFTQDSSGFELFGEKVPVDNEKTPGSFAWAVSQENTRAKINIGADNKNRQELAEQLHAPARPNLSLTSYIKHPEDNWDRRPATIVDFLQASLDPGYGVDRADLGKARAHFTSSSYSLLTNPVKGGLKADFSTGFEMTETEFIKTAWQDGDVSIPNPFRGGGPTEYKGQKPLFTPVANNAQVQVTMDFPPASVKHKYQVNGVPTFDMLRNHYRSYRHLYGSSEKDLTAFERPYAHIATPSSEIVSGRPFGTKTQPSIQPVLDRMNLFFSVMAKNDGTLCLLLTPLVTVWNPYNVSIESEGMVIYPWIDFAVYWPWQVKRADTGANESRGFHLSRFVGEGYQSADGQYHGRSSRPYFYFHLTETGSPVGSGTSTIGQKIKFAPGEVKVFCLADATRRDLQPNTAAASRTWRMRTVTSASDITASLKGGVILNMRNSINHAEDFNYLLKNGDQVMSQTATFDRDQYPMIVNMADSYQIKNPSRELMVEARPANGAQQALPAERNLYFYTQVQSTKSYAAGKNSMSYPTFAFNDIKENPRLVGSLLTYHRVAQSLPGVANADLMFTTNPRQAFVNHYLSGTQMQSGPHYETMMQGGTSLAALAVQTTPTGAQAYYGPSHSSSTGYSHLPFFEIPQSPMLSLGALQHCDLSATAFGNPSQVGNSWASPYLPGSSVARRMTMTSGSDPVAITPTGLGVYDMAYLANEALFDGFFFSGATPGKGQRKASSSVGPNIWNEDLMSSSESLEDVLGAFYNDPAAKPLRNPRMAPHYGGKTADQLKVSLSAPAGSARIAGHLMVDGGFNINSTSEDAWAAMLSSLRGAEPVDKEQTPQSRFRHIVDSGPAKMVTNDPWAGFRALTDADIKTLATNIVAEVKLRGPFLSLGEFVNRRIATDRTMNISGAVQSAIDKTDLNKKVTYPRFDTAAYPNRENLPNPNTGTNTPGWLSQADVLGALAPFITSRSDTFVIRSQGEARDEKGNILAQVCLEAVVQRVPEYVDPKDDASTLVANLQSDVNKSFGRRFEIISVRELARVQSASGTDPHYN</sequence>
<evidence type="ECO:0008006" key="3">
    <source>
        <dbReference type="Google" id="ProtNLM"/>
    </source>
</evidence>
<dbReference type="Proteomes" id="UP001207930">
    <property type="component" value="Unassembled WGS sequence"/>
</dbReference>
<accession>A0ABT3FTG9</accession>
<proteinExistence type="predicted"/>
<organism evidence="1 2">
    <name type="scientific">Luteolibacter flavescens</name>
    <dbReference type="NCBI Taxonomy" id="1859460"/>
    <lineage>
        <taxon>Bacteria</taxon>
        <taxon>Pseudomonadati</taxon>
        <taxon>Verrucomicrobiota</taxon>
        <taxon>Verrucomicrobiia</taxon>
        <taxon>Verrucomicrobiales</taxon>
        <taxon>Verrucomicrobiaceae</taxon>
        <taxon>Luteolibacter</taxon>
    </lineage>
</organism>
<name>A0ABT3FTG9_9BACT</name>
<keyword evidence="2" id="KW-1185">Reference proteome</keyword>
<evidence type="ECO:0000313" key="1">
    <source>
        <dbReference type="EMBL" id="MCW1886878.1"/>
    </source>
</evidence>
<dbReference type="EMBL" id="JAPDDS010000012">
    <property type="protein sequence ID" value="MCW1886878.1"/>
    <property type="molecule type" value="Genomic_DNA"/>
</dbReference>